<name>A0A1Y2F574_9BASI</name>
<evidence type="ECO:0000259" key="8">
    <source>
        <dbReference type="Pfam" id="PF09759"/>
    </source>
</evidence>
<keyword evidence="3" id="KW-0131">Cell cycle</keyword>
<dbReference type="SUPFAM" id="SSF48371">
    <property type="entry name" value="ARM repeat"/>
    <property type="match status" value="1"/>
</dbReference>
<comment type="similarity">
    <text evidence="1">Belongs to the ataxin-10 family.</text>
</comment>
<dbReference type="InterPro" id="IPR011989">
    <property type="entry name" value="ARM-like"/>
</dbReference>
<dbReference type="GO" id="GO:0051301">
    <property type="term" value="P:cell division"/>
    <property type="evidence" value="ECO:0007669"/>
    <property type="project" value="UniProtKB-KW"/>
</dbReference>
<evidence type="ECO:0000256" key="1">
    <source>
        <dbReference type="ARBA" id="ARBA00008384"/>
    </source>
</evidence>
<keyword evidence="2" id="KW-0132">Cell division</keyword>
<proteinExistence type="inferred from homology"/>
<dbReference type="Gene3D" id="1.25.10.10">
    <property type="entry name" value="Leucine-rich Repeat Variant"/>
    <property type="match status" value="1"/>
</dbReference>
<dbReference type="InterPro" id="IPR016024">
    <property type="entry name" value="ARM-type_fold"/>
</dbReference>
<evidence type="ECO:0000256" key="5">
    <source>
        <dbReference type="ARBA" id="ARBA00044801"/>
    </source>
</evidence>
<dbReference type="Pfam" id="PF09759">
    <property type="entry name" value="Atx10homo_assoc"/>
    <property type="match status" value="1"/>
</dbReference>
<organism evidence="9 10">
    <name type="scientific">Leucosporidium creatinivorum</name>
    <dbReference type="NCBI Taxonomy" id="106004"/>
    <lineage>
        <taxon>Eukaryota</taxon>
        <taxon>Fungi</taxon>
        <taxon>Dikarya</taxon>
        <taxon>Basidiomycota</taxon>
        <taxon>Pucciniomycotina</taxon>
        <taxon>Microbotryomycetes</taxon>
        <taxon>Leucosporidiales</taxon>
        <taxon>Leucosporidium</taxon>
    </lineage>
</organism>
<dbReference type="InterPro" id="IPR051374">
    <property type="entry name" value="Ataxin-10/CTR86_families"/>
</dbReference>
<evidence type="ECO:0000256" key="2">
    <source>
        <dbReference type="ARBA" id="ARBA00022618"/>
    </source>
</evidence>
<dbReference type="OrthoDB" id="379794at2759"/>
<feature type="region of interest" description="Disordered" evidence="7">
    <location>
        <begin position="476"/>
        <end position="495"/>
    </location>
</feature>
<reference evidence="9 10" key="1">
    <citation type="submission" date="2016-07" db="EMBL/GenBank/DDBJ databases">
        <title>Pervasive Adenine N6-methylation of Active Genes in Fungi.</title>
        <authorList>
            <consortium name="DOE Joint Genome Institute"/>
            <person name="Mondo S.J."/>
            <person name="Dannebaum R.O."/>
            <person name="Kuo R.C."/>
            <person name="Labutti K."/>
            <person name="Haridas S."/>
            <person name="Kuo A."/>
            <person name="Salamov A."/>
            <person name="Ahrendt S.R."/>
            <person name="Lipzen A."/>
            <person name="Sullivan W."/>
            <person name="Andreopoulos W.B."/>
            <person name="Clum A."/>
            <person name="Lindquist E."/>
            <person name="Daum C."/>
            <person name="Ramamoorthy G.K."/>
            <person name="Gryganskyi A."/>
            <person name="Culley D."/>
            <person name="Magnuson J.K."/>
            <person name="James T.Y."/>
            <person name="O'Malley M.A."/>
            <person name="Stajich J.E."/>
            <person name="Spatafora J.W."/>
            <person name="Visel A."/>
            <person name="Grigoriev I.V."/>
        </authorList>
    </citation>
    <scope>NUCLEOTIDE SEQUENCE [LARGE SCALE GENOMIC DNA]</scope>
    <source>
        <strain evidence="9 10">62-1032</strain>
    </source>
</reference>
<dbReference type="GO" id="GO:0005829">
    <property type="term" value="C:cytosol"/>
    <property type="evidence" value="ECO:0007669"/>
    <property type="project" value="TreeGrafter"/>
</dbReference>
<evidence type="ECO:0000313" key="9">
    <source>
        <dbReference type="EMBL" id="ORY78085.1"/>
    </source>
</evidence>
<dbReference type="EMBL" id="MCGR01000030">
    <property type="protein sequence ID" value="ORY78085.1"/>
    <property type="molecule type" value="Genomic_DNA"/>
</dbReference>
<dbReference type="InParanoid" id="A0A1Y2F574"/>
<dbReference type="InterPro" id="IPR019156">
    <property type="entry name" value="Ataxin-10_domain"/>
</dbReference>
<evidence type="ECO:0000256" key="7">
    <source>
        <dbReference type="SAM" id="MobiDB-lite"/>
    </source>
</evidence>
<keyword evidence="10" id="KW-1185">Reference proteome</keyword>
<dbReference type="AlphaFoldDB" id="A0A1Y2F574"/>
<evidence type="ECO:0000256" key="3">
    <source>
        <dbReference type="ARBA" id="ARBA00023306"/>
    </source>
</evidence>
<comment type="caution">
    <text evidence="9">The sequence shown here is derived from an EMBL/GenBank/DDBJ whole genome shotgun (WGS) entry which is preliminary data.</text>
</comment>
<dbReference type="PANTHER" id="PTHR13255:SF0">
    <property type="entry name" value="ATAXIN-10"/>
    <property type="match status" value="1"/>
</dbReference>
<evidence type="ECO:0000256" key="4">
    <source>
        <dbReference type="ARBA" id="ARBA00044746"/>
    </source>
</evidence>
<dbReference type="PANTHER" id="PTHR13255">
    <property type="entry name" value="ATAXIN-10"/>
    <property type="match status" value="1"/>
</dbReference>
<evidence type="ECO:0000256" key="6">
    <source>
        <dbReference type="ARBA" id="ARBA00044805"/>
    </source>
</evidence>
<comment type="function">
    <text evidence="4">May play a role in the regulation of cytokinesis.</text>
</comment>
<evidence type="ECO:0000313" key="10">
    <source>
        <dbReference type="Proteomes" id="UP000193467"/>
    </source>
</evidence>
<feature type="domain" description="Ataxin-10" evidence="8">
    <location>
        <begin position="396"/>
        <end position="477"/>
    </location>
</feature>
<dbReference type="Proteomes" id="UP000193467">
    <property type="component" value="Unassembled WGS sequence"/>
</dbReference>
<sequence length="495" mass="52963">MSNQFPIQLAQQLTAYSHDSTTPDALTVILQAPRLALRNDCSFKATCGQSKEFWQALATVWSAHADLLASGDSTTMPSLTSLAFFLGGLCAGAPANQQQALTHVEPPLRRVLIASSSLTNLEDPAYTTMLRVCCQALSNVVTGNDGVAEAFLTQRLQAEEQDQLILRLLASPDPGTIQAIFILLLNSIHGSSARALLLGTSKTGAAILDRVTVLVALLFESEDEAAEAAKEEQQASTPDFFGVSFALVEQLIELGAFEKTFKSQVGMSGFTIVDSQTILLKFLDGYLDQPSNASSSSALSLPPFIMSTLSTLAQDLLAEGKMRDTRDALTFQSVVLLLLALTSIGLSSDEGRKLIIPCVETVVALLGYSTTLSERPPLTPLEEEAKWVEPEAVGLLKRSCVRLIAIVSSEQREAQDAVREAGGLNLILGMCQINDANLTLREHALLAVRNVLKGNQTNQDLVGGMTPQFLVAPDGELRDLPPAMRQGTAPSPSAL</sequence>
<gene>
    <name evidence="9" type="ORF">BCR35DRAFT_305258</name>
</gene>
<protein>
    <recommendedName>
        <fullName evidence="5">Ataxin-10 homolog</fullName>
    </recommendedName>
    <alternativeName>
        <fullName evidence="6">Copper transport protein 86</fullName>
    </alternativeName>
</protein>
<accession>A0A1Y2F574</accession>